<proteinExistence type="predicted"/>
<dbReference type="EMBL" id="FNQG01000002">
    <property type="protein sequence ID" value="SDZ77320.1"/>
    <property type="molecule type" value="Genomic_DNA"/>
</dbReference>
<gene>
    <name evidence="1" type="ORF">SAMN05660648_00507</name>
</gene>
<evidence type="ECO:0000313" key="2">
    <source>
        <dbReference type="Proteomes" id="UP000183469"/>
    </source>
</evidence>
<organism evidence="1 2">
    <name type="scientific">Selenomonas ruminantium</name>
    <dbReference type="NCBI Taxonomy" id="971"/>
    <lineage>
        <taxon>Bacteria</taxon>
        <taxon>Bacillati</taxon>
        <taxon>Bacillota</taxon>
        <taxon>Negativicutes</taxon>
        <taxon>Selenomonadales</taxon>
        <taxon>Selenomonadaceae</taxon>
        <taxon>Selenomonas</taxon>
    </lineage>
</organism>
<dbReference type="Proteomes" id="UP000183469">
    <property type="component" value="Unassembled WGS sequence"/>
</dbReference>
<dbReference type="RefSeq" id="WP_074670650.1">
    <property type="nucleotide sequence ID" value="NZ_FNQG01000002.1"/>
</dbReference>
<reference evidence="1 2" key="1">
    <citation type="submission" date="2016-10" db="EMBL/GenBank/DDBJ databases">
        <authorList>
            <person name="de Groot N.N."/>
        </authorList>
    </citation>
    <scope>NUCLEOTIDE SEQUENCE [LARGE SCALE GENOMIC DNA]</scope>
    <source>
        <strain evidence="1 2">DSM 2872</strain>
    </source>
</reference>
<evidence type="ECO:0000313" key="1">
    <source>
        <dbReference type="EMBL" id="SDZ77320.1"/>
    </source>
</evidence>
<dbReference type="AlphaFoldDB" id="A0A1H3VRD6"/>
<dbReference type="OrthoDB" id="1667108at2"/>
<name>A0A1H3VRD6_SELRU</name>
<protein>
    <submittedName>
        <fullName evidence="1">Uncharacterized protein</fullName>
    </submittedName>
</protein>
<sequence>MSKKLDRRNYMRNTLLALSAKDKPFIIRGYYVVNPNLDYVTYTDIRPYVPQGASTNQICNHINITAEQVERYIDIRPELHYVKDFLVCRARIYHGRGDVCRGGVVLTEELGIPPVMRVDYPKAREILAQIPKERYIDFFTYAEGRYAYYGENPWVNGHKVRPSKPHIERRKVQYQEPEDISPELFMDMFAQANPLWIPPPRNNLRFDPMEFISQYIPQRDLQELLFERPRLRKQVISEFRRRM</sequence>
<accession>A0A1H3VRD6</accession>